<evidence type="ECO:0000256" key="1">
    <source>
        <dbReference type="ARBA" id="ARBA00001946"/>
    </source>
</evidence>
<feature type="binding site" evidence="14">
    <location>
        <position position="607"/>
    </location>
    <ligand>
        <name>ATP</name>
        <dbReference type="ChEBI" id="CHEBI:30616"/>
    </ligand>
</feature>
<keyword evidence="10 16" id="KW-1133">Transmembrane helix</keyword>
<feature type="transmembrane region" description="Helical" evidence="16">
    <location>
        <begin position="830"/>
        <end position="851"/>
    </location>
</feature>
<dbReference type="SUPFAM" id="SSF81665">
    <property type="entry name" value="Calcium ATPase, transmembrane domain M"/>
    <property type="match status" value="1"/>
</dbReference>
<feature type="binding site" evidence="14">
    <location>
        <position position="776"/>
    </location>
    <ligand>
        <name>ATP</name>
        <dbReference type="ChEBI" id="CHEBI:30616"/>
    </ligand>
</feature>
<dbReference type="GO" id="GO:0005802">
    <property type="term" value="C:trans-Golgi network"/>
    <property type="evidence" value="ECO:0007669"/>
    <property type="project" value="TreeGrafter"/>
</dbReference>
<protein>
    <recommendedName>
        <fullName evidence="16">Phospholipid-transporting ATPase</fullName>
        <ecNumber evidence="16">7.6.2.1</ecNumber>
    </recommendedName>
</protein>
<evidence type="ECO:0000256" key="4">
    <source>
        <dbReference type="ARBA" id="ARBA00022692"/>
    </source>
</evidence>
<dbReference type="GO" id="GO:0140345">
    <property type="term" value="F:phosphatidylcholine flippase activity"/>
    <property type="evidence" value="ECO:0007669"/>
    <property type="project" value="UniProtKB-ARBA"/>
</dbReference>
<feature type="binding site" evidence="14">
    <location>
        <position position="573"/>
    </location>
    <ligand>
        <name>ATP</name>
        <dbReference type="ChEBI" id="CHEBI:30616"/>
    </ligand>
</feature>
<feature type="binding site" evidence="14">
    <location>
        <position position="411"/>
    </location>
    <ligand>
        <name>ATP</name>
        <dbReference type="ChEBI" id="CHEBI:30616"/>
    </ligand>
</feature>
<evidence type="ECO:0000256" key="6">
    <source>
        <dbReference type="ARBA" id="ARBA00022741"/>
    </source>
</evidence>
<dbReference type="InterPro" id="IPR018303">
    <property type="entry name" value="ATPase_P-typ_P_site"/>
</dbReference>
<feature type="transmembrane region" description="Helical" evidence="16">
    <location>
        <begin position="982"/>
        <end position="1006"/>
    </location>
</feature>
<dbReference type="SFLD" id="SFLDS00003">
    <property type="entry name" value="Haloacid_Dehalogenase"/>
    <property type="match status" value="1"/>
</dbReference>
<comment type="cofactor">
    <cofactor evidence="1 15">
        <name>Mg(2+)</name>
        <dbReference type="ChEBI" id="CHEBI:18420"/>
    </cofactor>
</comment>
<feature type="transmembrane region" description="Helical" evidence="16">
    <location>
        <begin position="1026"/>
        <end position="1047"/>
    </location>
</feature>
<dbReference type="GO" id="GO:0007030">
    <property type="term" value="P:Golgi organization"/>
    <property type="evidence" value="ECO:0007669"/>
    <property type="project" value="TreeGrafter"/>
</dbReference>
<accession>A0A674EGG1</accession>
<evidence type="ECO:0000256" key="7">
    <source>
        <dbReference type="ARBA" id="ARBA00022840"/>
    </source>
</evidence>
<dbReference type="Ensembl" id="ENSSTUT00000115166.1">
    <property type="protein sequence ID" value="ENSSTUP00000107498.1"/>
    <property type="gene ID" value="ENSSTUG00000047457.1"/>
</dbReference>
<evidence type="ECO:0000256" key="16">
    <source>
        <dbReference type="RuleBase" id="RU362033"/>
    </source>
</evidence>
<feature type="binding site" evidence="14">
    <location>
        <position position="777"/>
    </location>
    <ligand>
        <name>ATP</name>
        <dbReference type="ChEBI" id="CHEBI:30616"/>
    </ligand>
</feature>
<dbReference type="GO" id="GO:0005524">
    <property type="term" value="F:ATP binding"/>
    <property type="evidence" value="ECO:0007669"/>
    <property type="project" value="UniProtKB-UniRule"/>
</dbReference>
<dbReference type="SUPFAM" id="SSF56784">
    <property type="entry name" value="HAD-like"/>
    <property type="match status" value="1"/>
</dbReference>
<proteinExistence type="inferred from homology"/>
<reference evidence="19" key="2">
    <citation type="submission" date="2025-09" db="UniProtKB">
        <authorList>
            <consortium name="Ensembl"/>
        </authorList>
    </citation>
    <scope>IDENTIFICATION</scope>
</reference>
<dbReference type="GO" id="GO:0005886">
    <property type="term" value="C:plasma membrane"/>
    <property type="evidence" value="ECO:0007669"/>
    <property type="project" value="TreeGrafter"/>
</dbReference>
<keyword evidence="4 16" id="KW-0812">Transmembrane</keyword>
<reference evidence="19" key="1">
    <citation type="submission" date="2025-08" db="UniProtKB">
        <authorList>
            <consortium name="Ensembl"/>
        </authorList>
    </citation>
    <scope>IDENTIFICATION</scope>
</reference>
<dbReference type="InterPro" id="IPR044492">
    <property type="entry name" value="P_typ_ATPase_HD_dom"/>
</dbReference>
<dbReference type="InterPro" id="IPR023298">
    <property type="entry name" value="ATPase_P-typ_TM_dom_sf"/>
</dbReference>
<keyword evidence="8 15" id="KW-0460">Magnesium</keyword>
<dbReference type="InterPro" id="IPR008250">
    <property type="entry name" value="ATPase_P-typ_transduc_dom_A_sf"/>
</dbReference>
<feature type="binding site" evidence="14">
    <location>
        <position position="410"/>
    </location>
    <ligand>
        <name>ATP</name>
        <dbReference type="ChEBI" id="CHEBI:30616"/>
    </ligand>
</feature>
<evidence type="ECO:0000256" key="15">
    <source>
        <dbReference type="PIRSR" id="PIRSR606539-3"/>
    </source>
</evidence>
<keyword evidence="6 14" id="KW-0547">Nucleotide-binding</keyword>
<feature type="binding site" evidence="15">
    <location>
        <position position="409"/>
    </location>
    <ligand>
        <name>Mg(2+)</name>
        <dbReference type="ChEBI" id="CHEBI:18420"/>
    </ligand>
</feature>
<keyword evidence="7 14" id="KW-0067">ATP-binding</keyword>
<feature type="binding site" evidence="15">
    <location>
        <position position="411"/>
    </location>
    <ligand>
        <name>Mg(2+)</name>
        <dbReference type="ChEBI" id="CHEBI:18420"/>
    </ligand>
</feature>
<feature type="binding site" evidence="14">
    <location>
        <position position="687"/>
    </location>
    <ligand>
        <name>ATP</name>
        <dbReference type="ChEBI" id="CHEBI:30616"/>
    </ligand>
</feature>
<dbReference type="PRINTS" id="PR00119">
    <property type="entry name" value="CATATPASE"/>
</dbReference>
<feature type="binding site" evidence="14">
    <location>
        <position position="747"/>
    </location>
    <ligand>
        <name>ATP</name>
        <dbReference type="ChEBI" id="CHEBI:30616"/>
    </ligand>
</feature>
<dbReference type="FunFam" id="2.70.150.10:FF:000025">
    <property type="entry name" value="Phospholipid-transporting ATPase"/>
    <property type="match status" value="1"/>
</dbReference>
<keyword evidence="9 16" id="KW-1278">Translocase</keyword>
<dbReference type="GO" id="GO:0000287">
    <property type="term" value="F:magnesium ion binding"/>
    <property type="evidence" value="ECO:0007669"/>
    <property type="project" value="UniProtKB-UniRule"/>
</dbReference>
<feature type="binding site" evidence="14">
    <location>
        <position position="753"/>
    </location>
    <ligand>
        <name>ATP</name>
        <dbReference type="ChEBI" id="CHEBI:30616"/>
    </ligand>
</feature>
<feature type="domain" description="P-type ATPase N-terminal" evidence="17">
    <location>
        <begin position="59"/>
        <end position="110"/>
    </location>
</feature>
<dbReference type="InterPro" id="IPR036412">
    <property type="entry name" value="HAD-like_sf"/>
</dbReference>
<evidence type="ECO:0000256" key="9">
    <source>
        <dbReference type="ARBA" id="ARBA00022967"/>
    </source>
</evidence>
<sequence length="1079" mass="122151">MDSALDNHPLTNTHTKARSLAGNLCVIPRIFWVKMFQSCVIQSYVLSVSQLCCVFCVFSNCIVTSKYNIITFLPVNLFEQFQEVANTYFLFLLILQLIPQISSLSWFTTIVPLVLVLSITAVKDATDDYVSVCHTHTLGLQKEKWMNVRVGDIIKLENNQFVAADLLLLSSSEPHSLCYIETAELDGETNMKVRQSLSVTAELGDPNNLASFDGEVVCEPPNNKLDRFCGLLCWRDCKYPLSNHNMLLRGCVLRNTETCYGLVIFAGPDTKLMQNSGRTKFKRTSIDRLMNTLVLWIFGFMVCMGVILAVGNAVWEREVGSLFQSYLAWDLPVDNFLFSAFLSFWSYVIILNTVVPISLYVSVEVIRLGHSYFINWDRKMFCPQCNTAAEARTTTLNEELGQVEYIFSDKTGTLTQNIMSFSKCSINGHAYGGYTTLYTTLYTTRLDFSSFNPLADPDFCYYDNGLLKSVKLGDLHSHEFFRLLSLCHTVMSEEKKEGELMYKAQSPDEGALVTAARNFGFVFRSRTPGTVTVTELGRPVTYTLLAILDFNNIRKRMSVIVRNPEGRIRLYCKGADTLLFERLHPSNHHLMNITTDHLNEYAGDGLRTLALAYRDLSEEQWEEWSERHRQADRATDCREDRLADIYEHIEQDMMLLGATAIEDKLQEGVPETIAILSLANIKIWVLTGDKQETAVNIGYSCKMLTGDMTEVFIISGNTVLSAHALEADMEGEFVSTACVCRAVICCRVTPLQKALVVELIKKHKKAVTLAIGDGANDVSMIKTAHIGVGISGQEGIQAVLASDYSFSQFRFLQRLLLVHGRWSYLRMCRFLCYFFYKNFAFTMVHFWFGFFCGFSAQTVYDQYFITLYNIVYTSLPVLAMGIFDQDVPEQRSLEYPKLYEPGQLNLLFNKREFFICITQGIYSSVVLFFIPYAILSHGTQGTGEPLADYQTFAVTTATALVIVVSVQIALDTGYWTAINHFFVWGSVGTFFTIMLAMHSQTLFSIFPNQFHFVGSAQSTLVQPLVWLTIVLTTVICIVPVLATICFWPHSQLSDTVRTICFWPHSQLSDTVRTICFWPH</sequence>
<evidence type="ECO:0000256" key="10">
    <source>
        <dbReference type="ARBA" id="ARBA00022989"/>
    </source>
</evidence>
<feature type="binding site" evidence="14">
    <location>
        <position position="409"/>
    </location>
    <ligand>
        <name>ATP</name>
        <dbReference type="ChEBI" id="CHEBI:30616"/>
    </ligand>
</feature>
<evidence type="ECO:0000259" key="17">
    <source>
        <dbReference type="Pfam" id="PF16209"/>
    </source>
</evidence>
<dbReference type="FunFam" id="3.40.50.1000:FF:000001">
    <property type="entry name" value="Phospholipid-transporting ATPase IC"/>
    <property type="match status" value="1"/>
</dbReference>
<evidence type="ECO:0000256" key="8">
    <source>
        <dbReference type="ARBA" id="ARBA00022842"/>
    </source>
</evidence>
<dbReference type="AlphaFoldDB" id="A0A674EGG1"/>
<evidence type="ECO:0000313" key="20">
    <source>
        <dbReference type="Proteomes" id="UP000472277"/>
    </source>
</evidence>
<dbReference type="InterPro" id="IPR023299">
    <property type="entry name" value="ATPase_P-typ_cyto_dom_N"/>
</dbReference>
<dbReference type="CDD" id="cd02073">
    <property type="entry name" value="P-type_ATPase_APLT_Dnf-like"/>
    <property type="match status" value="1"/>
</dbReference>
<evidence type="ECO:0000256" key="5">
    <source>
        <dbReference type="ARBA" id="ARBA00022723"/>
    </source>
</evidence>
<dbReference type="InterPro" id="IPR006539">
    <property type="entry name" value="P-type_ATPase_IV"/>
</dbReference>
<dbReference type="SUPFAM" id="SSF81660">
    <property type="entry name" value="Metal cation-transporting ATPase, ATP-binding domain N"/>
    <property type="match status" value="1"/>
</dbReference>
<feature type="binding site" evidence="14">
    <location>
        <position position="688"/>
    </location>
    <ligand>
        <name>ATP</name>
        <dbReference type="ChEBI" id="CHEBI:30616"/>
    </ligand>
</feature>
<evidence type="ECO:0000256" key="11">
    <source>
        <dbReference type="ARBA" id="ARBA00023136"/>
    </source>
</evidence>
<feature type="binding site" evidence="14">
    <location>
        <position position="550"/>
    </location>
    <ligand>
        <name>ATP</name>
        <dbReference type="ChEBI" id="CHEBI:30616"/>
    </ligand>
</feature>
<dbReference type="SFLD" id="SFLDG00002">
    <property type="entry name" value="C1.7:_P-type_atpase_like"/>
    <property type="match status" value="1"/>
</dbReference>
<feature type="transmembrane region" description="Helical" evidence="16">
    <location>
        <begin position="89"/>
        <end position="117"/>
    </location>
</feature>
<feature type="binding site" evidence="15">
    <location>
        <position position="773"/>
    </location>
    <ligand>
        <name>Mg(2+)</name>
        <dbReference type="ChEBI" id="CHEBI:18420"/>
    </ligand>
</feature>
<feature type="transmembrane region" description="Helical" evidence="16">
    <location>
        <begin position="949"/>
        <end position="970"/>
    </location>
</feature>
<dbReference type="FunFam" id="3.40.1110.10:FF:000188">
    <property type="entry name" value="Phospholipid-transporting ATPase"/>
    <property type="match status" value="1"/>
</dbReference>
<feature type="domain" description="P-type ATPase C-terminal" evidence="18">
    <location>
        <begin position="799"/>
        <end position="1044"/>
    </location>
</feature>
<dbReference type="PANTHER" id="PTHR24092">
    <property type="entry name" value="PROBABLE PHOSPHOLIPID-TRANSPORTING ATPASE"/>
    <property type="match status" value="1"/>
</dbReference>
<dbReference type="Gene3D" id="2.70.150.10">
    <property type="entry name" value="Calcium-transporting ATPase, cytoplasmic transduction domain A"/>
    <property type="match status" value="1"/>
</dbReference>
<evidence type="ECO:0000256" key="14">
    <source>
        <dbReference type="PIRSR" id="PIRSR606539-2"/>
    </source>
</evidence>
<name>A0A674EGG1_SALTR</name>
<keyword evidence="20" id="KW-1185">Reference proteome</keyword>
<evidence type="ECO:0000313" key="19">
    <source>
        <dbReference type="Ensembl" id="ENSSTUP00000107498.1"/>
    </source>
</evidence>
<feature type="transmembrane region" description="Helical" evidence="16">
    <location>
        <begin position="335"/>
        <end position="361"/>
    </location>
</feature>
<dbReference type="Proteomes" id="UP000472277">
    <property type="component" value="Chromosome 37"/>
</dbReference>
<comment type="similarity">
    <text evidence="3 16">Belongs to the cation transport ATPase (P-type) (TC 3.A.3) family. Type IV subfamily.</text>
</comment>
<evidence type="ECO:0000256" key="12">
    <source>
        <dbReference type="ARBA" id="ARBA00034036"/>
    </source>
</evidence>
<feature type="transmembrane region" description="Helical" evidence="16">
    <location>
        <begin position="293"/>
        <end position="315"/>
    </location>
</feature>
<feature type="transmembrane region" description="Helical" evidence="16">
    <location>
        <begin position="913"/>
        <end position="934"/>
    </location>
</feature>
<dbReference type="SFLD" id="SFLDF00027">
    <property type="entry name" value="p-type_atpase"/>
    <property type="match status" value="1"/>
</dbReference>
<dbReference type="GO" id="GO:0016887">
    <property type="term" value="F:ATP hydrolysis activity"/>
    <property type="evidence" value="ECO:0007669"/>
    <property type="project" value="InterPro"/>
</dbReference>
<evidence type="ECO:0000256" key="2">
    <source>
        <dbReference type="ARBA" id="ARBA00004141"/>
    </source>
</evidence>
<comment type="subcellular location">
    <subcellularLocation>
        <location evidence="2 16">Membrane</location>
        <topology evidence="2 16">Multi-pass membrane protein</topology>
    </subcellularLocation>
</comment>
<dbReference type="Gene3D" id="3.40.1110.10">
    <property type="entry name" value="Calcium-transporting ATPase, cytoplasmic domain N"/>
    <property type="match status" value="1"/>
</dbReference>
<evidence type="ECO:0000256" key="3">
    <source>
        <dbReference type="ARBA" id="ARBA00008109"/>
    </source>
</evidence>
<dbReference type="Pfam" id="PF16212">
    <property type="entry name" value="PhoLip_ATPase_C"/>
    <property type="match status" value="1"/>
</dbReference>
<dbReference type="InterPro" id="IPR001757">
    <property type="entry name" value="P_typ_ATPase"/>
</dbReference>
<dbReference type="Pfam" id="PF16209">
    <property type="entry name" value="PhoLip_ATPase_N"/>
    <property type="match status" value="1"/>
</dbReference>
<gene>
    <name evidence="19" type="primary">atp8b2</name>
</gene>
<dbReference type="NCBIfam" id="TIGR01494">
    <property type="entry name" value="ATPase_P-type"/>
    <property type="match status" value="1"/>
</dbReference>
<feature type="binding site" evidence="15">
    <location>
        <position position="777"/>
    </location>
    <ligand>
        <name>Mg(2+)</name>
        <dbReference type="ChEBI" id="CHEBI:18420"/>
    </ligand>
</feature>
<evidence type="ECO:0000259" key="18">
    <source>
        <dbReference type="Pfam" id="PF16212"/>
    </source>
</evidence>
<dbReference type="PROSITE" id="PS00154">
    <property type="entry name" value="ATPASE_E1_E2"/>
    <property type="match status" value="1"/>
</dbReference>
<comment type="catalytic activity">
    <reaction evidence="12 16">
        <text>ATP + H2O + phospholipidSide 1 = ADP + phosphate + phospholipidSide 2.</text>
        <dbReference type="EC" id="7.6.2.1"/>
    </reaction>
</comment>
<dbReference type="Pfam" id="PF13246">
    <property type="entry name" value="Cation_ATPase"/>
    <property type="match status" value="1"/>
</dbReference>
<dbReference type="Gene3D" id="3.40.50.1000">
    <property type="entry name" value="HAD superfamily/HAD-like"/>
    <property type="match status" value="1"/>
</dbReference>
<dbReference type="InterPro" id="IPR032630">
    <property type="entry name" value="P_typ_ATPase_c"/>
</dbReference>
<organism evidence="19 20">
    <name type="scientific">Salmo trutta</name>
    <name type="common">Brown trout</name>
    <dbReference type="NCBI Taxonomy" id="8032"/>
    <lineage>
        <taxon>Eukaryota</taxon>
        <taxon>Metazoa</taxon>
        <taxon>Chordata</taxon>
        <taxon>Craniata</taxon>
        <taxon>Vertebrata</taxon>
        <taxon>Euteleostomi</taxon>
        <taxon>Actinopterygii</taxon>
        <taxon>Neopterygii</taxon>
        <taxon>Teleostei</taxon>
        <taxon>Protacanthopterygii</taxon>
        <taxon>Salmoniformes</taxon>
        <taxon>Salmonidae</taxon>
        <taxon>Salmoninae</taxon>
        <taxon>Salmo</taxon>
    </lineage>
</organism>
<dbReference type="InterPro" id="IPR023214">
    <property type="entry name" value="HAD_sf"/>
</dbReference>
<feature type="active site" description="4-aspartylphosphate intermediate" evidence="13">
    <location>
        <position position="409"/>
    </location>
</feature>
<evidence type="ECO:0000256" key="13">
    <source>
        <dbReference type="PIRSR" id="PIRSR606539-1"/>
    </source>
</evidence>
<dbReference type="SUPFAM" id="SSF81653">
    <property type="entry name" value="Calcium ATPase, transduction domain A"/>
    <property type="match status" value="1"/>
</dbReference>
<dbReference type="PANTHER" id="PTHR24092:SF46">
    <property type="entry name" value="PHOSPHOLIPID-TRANSPORTING ATPASE ID"/>
    <property type="match status" value="1"/>
</dbReference>
<feature type="binding site" evidence="14">
    <location>
        <position position="689"/>
    </location>
    <ligand>
        <name>ATP</name>
        <dbReference type="ChEBI" id="CHEBI:30616"/>
    </ligand>
</feature>
<dbReference type="EC" id="7.6.2.1" evidence="16"/>
<dbReference type="InterPro" id="IPR032631">
    <property type="entry name" value="P-type_ATPase_N"/>
</dbReference>
<keyword evidence="5 15" id="KW-0479">Metal-binding</keyword>
<feature type="binding site" evidence="14">
    <location>
        <position position="509"/>
    </location>
    <ligand>
        <name>ATP</name>
        <dbReference type="ChEBI" id="CHEBI:30616"/>
    </ligand>
</feature>
<dbReference type="GeneTree" id="ENSGT00940000165692"/>
<dbReference type="NCBIfam" id="TIGR01652">
    <property type="entry name" value="ATPase-Plipid"/>
    <property type="match status" value="1"/>
</dbReference>
<feature type="transmembrane region" description="Helical" evidence="16">
    <location>
        <begin position="44"/>
        <end position="69"/>
    </location>
</feature>
<dbReference type="GO" id="GO:0045332">
    <property type="term" value="P:phospholipid translocation"/>
    <property type="evidence" value="ECO:0007669"/>
    <property type="project" value="TreeGrafter"/>
</dbReference>
<keyword evidence="11 16" id="KW-0472">Membrane</keyword>
<feature type="transmembrane region" description="Helical" evidence="16">
    <location>
        <begin position="863"/>
        <end position="883"/>
    </location>
</feature>